<organism evidence="1 2">
    <name type="scientific">Populus alba x Populus x berolinensis</name>
    <dbReference type="NCBI Taxonomy" id="444605"/>
    <lineage>
        <taxon>Eukaryota</taxon>
        <taxon>Viridiplantae</taxon>
        <taxon>Streptophyta</taxon>
        <taxon>Embryophyta</taxon>
        <taxon>Tracheophyta</taxon>
        <taxon>Spermatophyta</taxon>
        <taxon>Magnoliopsida</taxon>
        <taxon>eudicotyledons</taxon>
        <taxon>Gunneridae</taxon>
        <taxon>Pentapetalae</taxon>
        <taxon>rosids</taxon>
        <taxon>fabids</taxon>
        <taxon>Malpighiales</taxon>
        <taxon>Salicaceae</taxon>
        <taxon>Saliceae</taxon>
        <taxon>Populus</taxon>
    </lineage>
</organism>
<dbReference type="EMBL" id="JAQIZT010000011">
    <property type="protein sequence ID" value="KAJ6978918.1"/>
    <property type="molecule type" value="Genomic_DNA"/>
</dbReference>
<proteinExistence type="predicted"/>
<keyword evidence="2" id="KW-1185">Reference proteome</keyword>
<evidence type="ECO:0000313" key="1">
    <source>
        <dbReference type="EMBL" id="KAJ6978918.1"/>
    </source>
</evidence>
<name>A0AAD6M4P2_9ROSI</name>
<evidence type="ECO:0000313" key="2">
    <source>
        <dbReference type="Proteomes" id="UP001164929"/>
    </source>
</evidence>
<dbReference type="Proteomes" id="UP001164929">
    <property type="component" value="Chromosome 11"/>
</dbReference>
<sequence>MDSLSERSRANPLIAFYDFLLSGSWLDYLYREALSRFRLPNRMILFLPPLLKRKSPAAGTSFY</sequence>
<reference evidence="1" key="1">
    <citation type="journal article" date="2023" name="Mol. Ecol. Resour.">
        <title>Chromosome-level genome assembly of a triploid poplar Populus alba 'Berolinensis'.</title>
        <authorList>
            <person name="Chen S."/>
            <person name="Yu Y."/>
            <person name="Wang X."/>
            <person name="Wang S."/>
            <person name="Zhang T."/>
            <person name="Zhou Y."/>
            <person name="He R."/>
            <person name="Meng N."/>
            <person name="Wang Y."/>
            <person name="Liu W."/>
            <person name="Liu Z."/>
            <person name="Liu J."/>
            <person name="Guo Q."/>
            <person name="Huang H."/>
            <person name="Sederoff R.R."/>
            <person name="Wang G."/>
            <person name="Qu G."/>
            <person name="Chen S."/>
        </authorList>
    </citation>
    <scope>NUCLEOTIDE SEQUENCE</scope>
    <source>
        <strain evidence="1">SC-2020</strain>
    </source>
</reference>
<dbReference type="AlphaFoldDB" id="A0AAD6M4P2"/>
<accession>A0AAD6M4P2</accession>
<gene>
    <name evidence="1" type="ORF">NC653_027181</name>
</gene>
<comment type="caution">
    <text evidence="1">The sequence shown here is derived from an EMBL/GenBank/DDBJ whole genome shotgun (WGS) entry which is preliminary data.</text>
</comment>
<protein>
    <submittedName>
        <fullName evidence="1">Uncharacterized protein</fullName>
    </submittedName>
</protein>